<keyword evidence="1" id="KW-1133">Transmembrane helix</keyword>
<dbReference type="AlphaFoldDB" id="A0A3B1CV21"/>
<feature type="transmembrane region" description="Helical" evidence="1">
    <location>
        <begin position="153"/>
        <end position="171"/>
    </location>
</feature>
<proteinExistence type="predicted"/>
<keyword evidence="1" id="KW-0472">Membrane</keyword>
<evidence type="ECO:0000313" key="2">
    <source>
        <dbReference type="EMBL" id="VAX26500.1"/>
    </source>
</evidence>
<dbReference type="SUPFAM" id="SSF55729">
    <property type="entry name" value="Acyl-CoA N-acyltransferases (Nat)"/>
    <property type="match status" value="1"/>
</dbReference>
<dbReference type="Pfam" id="PF13444">
    <property type="entry name" value="Acetyltransf_5"/>
    <property type="match status" value="1"/>
</dbReference>
<organism evidence="2">
    <name type="scientific">hydrothermal vent metagenome</name>
    <dbReference type="NCBI Taxonomy" id="652676"/>
    <lineage>
        <taxon>unclassified sequences</taxon>
        <taxon>metagenomes</taxon>
        <taxon>ecological metagenomes</taxon>
    </lineage>
</organism>
<dbReference type="InterPro" id="IPR022484">
    <property type="entry name" value="PEP-CTERM/exosrtase_acylTfrase"/>
</dbReference>
<accession>A0A3B1CV21</accession>
<protein>
    <recommendedName>
        <fullName evidence="3">PEP-CTERM/exosortase system-associated acyltransferase</fullName>
    </recommendedName>
</protein>
<dbReference type="EMBL" id="UOGF01000014">
    <property type="protein sequence ID" value="VAX26500.1"/>
    <property type="molecule type" value="Genomic_DNA"/>
</dbReference>
<gene>
    <name evidence="2" type="ORF">MNBD_NITROSPIRAE01-1123</name>
</gene>
<keyword evidence="1" id="KW-0812">Transmembrane</keyword>
<evidence type="ECO:0008006" key="3">
    <source>
        <dbReference type="Google" id="ProtNLM"/>
    </source>
</evidence>
<dbReference type="InterPro" id="IPR016181">
    <property type="entry name" value="Acyl_CoA_acyltransferase"/>
</dbReference>
<dbReference type="Gene3D" id="3.40.630.30">
    <property type="match status" value="1"/>
</dbReference>
<dbReference type="NCBIfam" id="TIGR03694">
    <property type="entry name" value="exosort_acyl"/>
    <property type="match status" value="1"/>
</dbReference>
<name>A0A3B1CV21_9ZZZZ</name>
<reference evidence="2" key="1">
    <citation type="submission" date="2018-06" db="EMBL/GenBank/DDBJ databases">
        <authorList>
            <person name="Zhirakovskaya E."/>
        </authorList>
    </citation>
    <scope>NUCLEOTIDE SEQUENCE</scope>
</reference>
<evidence type="ECO:0000256" key="1">
    <source>
        <dbReference type="SAM" id="Phobius"/>
    </source>
</evidence>
<sequence length="246" mass="28980">MNITDYFKQHFEIVPADTDDLVEEVLKLRYQVYCVENPLADRTSHTDCKEHDSYDAWSVHHLIRHKLTSVFVASVRLILPNPNDLNNRFPMEIFCGGSFYKDAVYPKQFQRKLLAEVSRFLISKERSKLIRKISSEYNDRAVKELTYQRKDGLFCYLLLFGLFSAVVRMTVQKNISYWYVGVEPAFHRLLKKFGIDFSPIGPSYEYHGKRFPCLGSTASILLMIQKYRPDLWNFLTRENQIIQDNQ</sequence>